<evidence type="ECO:0000256" key="1">
    <source>
        <dbReference type="SAM" id="MobiDB-lite"/>
    </source>
</evidence>
<evidence type="ECO:0000313" key="2">
    <source>
        <dbReference type="EMBL" id="CAI9154068.1"/>
    </source>
</evidence>
<feature type="region of interest" description="Disordered" evidence="1">
    <location>
        <begin position="193"/>
        <end position="222"/>
    </location>
</feature>
<keyword evidence="3" id="KW-1185">Reference proteome</keyword>
<gene>
    <name evidence="2" type="ORF">MRATA1EN1_LOCUS3030</name>
</gene>
<feature type="region of interest" description="Disordered" evidence="1">
    <location>
        <begin position="1"/>
        <end position="38"/>
    </location>
</feature>
<feature type="compositionally biased region" description="Basic and acidic residues" evidence="1">
    <location>
        <begin position="63"/>
        <end position="83"/>
    </location>
</feature>
<protein>
    <submittedName>
        <fullName evidence="2">Uncharacterized protein</fullName>
    </submittedName>
</protein>
<reference evidence="2" key="1">
    <citation type="submission" date="2023-04" db="EMBL/GenBank/DDBJ databases">
        <authorList>
            <consortium name="ELIXIR-Norway"/>
        </authorList>
    </citation>
    <scope>NUCLEOTIDE SEQUENCE [LARGE SCALE GENOMIC DNA]</scope>
</reference>
<sequence length="222" mass="24019">MDRAEQDRSQLAFQTLPLGTTEDGAGVPPPDLGLRDWPAGLEYPALGLQFTEPRSQVTKPALRQKDVGEPVHKGMGHADRDPEGGESGATGGGEWGLWIGMAFDPVDFSFHRRDEDLGSYRPTEGPVCTELVSRGTRVVVEPRLHRADPGENKSQGTSMGQRAEASAGSDPGPVPTVPAGILLINRSVHLRTDSKGLQKPAELSGWCRQATGRHSRDQRRLE</sequence>
<feature type="region of interest" description="Disordered" evidence="1">
    <location>
        <begin position="139"/>
        <end position="178"/>
    </location>
</feature>
<dbReference type="EMBL" id="OX459947">
    <property type="protein sequence ID" value="CAI9154068.1"/>
    <property type="molecule type" value="Genomic_DNA"/>
</dbReference>
<evidence type="ECO:0000313" key="3">
    <source>
        <dbReference type="Proteomes" id="UP001176941"/>
    </source>
</evidence>
<accession>A0ABN8Y0U6</accession>
<dbReference type="Proteomes" id="UP001176941">
    <property type="component" value="Chromosome 11"/>
</dbReference>
<organism evidence="2 3">
    <name type="scientific">Rangifer tarandus platyrhynchus</name>
    <name type="common">Svalbard reindeer</name>
    <dbReference type="NCBI Taxonomy" id="3082113"/>
    <lineage>
        <taxon>Eukaryota</taxon>
        <taxon>Metazoa</taxon>
        <taxon>Chordata</taxon>
        <taxon>Craniata</taxon>
        <taxon>Vertebrata</taxon>
        <taxon>Euteleostomi</taxon>
        <taxon>Mammalia</taxon>
        <taxon>Eutheria</taxon>
        <taxon>Laurasiatheria</taxon>
        <taxon>Artiodactyla</taxon>
        <taxon>Ruminantia</taxon>
        <taxon>Pecora</taxon>
        <taxon>Cervidae</taxon>
        <taxon>Odocoileinae</taxon>
        <taxon>Rangifer</taxon>
    </lineage>
</organism>
<proteinExistence type="predicted"/>
<name>A0ABN8Y0U6_RANTA</name>
<feature type="compositionally biased region" description="Basic and acidic residues" evidence="1">
    <location>
        <begin position="140"/>
        <end position="151"/>
    </location>
</feature>
<feature type="region of interest" description="Disordered" evidence="1">
    <location>
        <begin position="51"/>
        <end position="93"/>
    </location>
</feature>